<dbReference type="PANTHER" id="PTHR30472:SF64">
    <property type="entry name" value="IRON(3+)-HYDROXAMATE IMPORT SYSTEM PERMEASE PROTEIN FHUG"/>
    <property type="match status" value="1"/>
</dbReference>
<dbReference type="CDD" id="cd06550">
    <property type="entry name" value="TM_ABC_iron-siderophores_like"/>
    <property type="match status" value="1"/>
</dbReference>
<protein>
    <submittedName>
        <fullName evidence="9">Iron-uptake system permease protein FeuC</fullName>
    </submittedName>
</protein>
<dbReference type="RefSeq" id="WP_145251545.1">
    <property type="nucleotide sequence ID" value="NZ_CP036278.1"/>
</dbReference>
<dbReference type="EMBL" id="CP036278">
    <property type="protein sequence ID" value="QDU58968.1"/>
    <property type="molecule type" value="Genomic_DNA"/>
</dbReference>
<reference evidence="9 10" key="1">
    <citation type="submission" date="2019-02" db="EMBL/GenBank/DDBJ databases">
        <title>Deep-cultivation of Planctomycetes and their phenomic and genomic characterization uncovers novel biology.</title>
        <authorList>
            <person name="Wiegand S."/>
            <person name="Jogler M."/>
            <person name="Boedeker C."/>
            <person name="Pinto D."/>
            <person name="Vollmers J."/>
            <person name="Rivas-Marin E."/>
            <person name="Kohn T."/>
            <person name="Peeters S.H."/>
            <person name="Heuer A."/>
            <person name="Rast P."/>
            <person name="Oberbeckmann S."/>
            <person name="Bunk B."/>
            <person name="Jeske O."/>
            <person name="Meyerdierks A."/>
            <person name="Storesund J.E."/>
            <person name="Kallscheuer N."/>
            <person name="Luecker S."/>
            <person name="Lage O.M."/>
            <person name="Pohl T."/>
            <person name="Merkel B.J."/>
            <person name="Hornburger P."/>
            <person name="Mueller R.-W."/>
            <person name="Bruemmer F."/>
            <person name="Labrenz M."/>
            <person name="Spormann A.M."/>
            <person name="Op den Camp H."/>
            <person name="Overmann J."/>
            <person name="Amann R."/>
            <person name="Jetten M.S.M."/>
            <person name="Mascher T."/>
            <person name="Medema M.H."/>
            <person name="Devos D.P."/>
            <person name="Kaster A.-K."/>
            <person name="Ovreas L."/>
            <person name="Rohde M."/>
            <person name="Galperin M.Y."/>
            <person name="Jogler C."/>
        </authorList>
    </citation>
    <scope>NUCLEOTIDE SEQUENCE [LARGE SCALE GENOMIC DNA]</scope>
    <source>
        <strain evidence="9 10">Pan181</strain>
    </source>
</reference>
<evidence type="ECO:0000256" key="7">
    <source>
        <dbReference type="ARBA" id="ARBA00023136"/>
    </source>
</evidence>
<evidence type="ECO:0000256" key="5">
    <source>
        <dbReference type="ARBA" id="ARBA00022692"/>
    </source>
</evidence>
<dbReference type="InterPro" id="IPR000522">
    <property type="entry name" value="ABC_transptr_permease_BtuC"/>
</dbReference>
<dbReference type="OrthoDB" id="9792889at2"/>
<keyword evidence="4" id="KW-1003">Cell membrane</keyword>
<dbReference type="KEGG" id="amuc:Pan181_52090"/>
<sequence>MTRATRLQPLLLLALMAAALVVVFVVGLHLGTTELSMSQVIGALLHQGEWTEQLVVLEMRLPRLVLSCLIGATLSVSGVLLQGLSRNELASPTTVGVNAGSGLGIMLALVLAPMTALRQPWIMPLASVGGAMLITLLVFALAYRRGSVLPSRLLLVGIAMSYGSSAAMLLLSLRMDFVTHSRVVSWMSGSISGGNWKSIYWLAPTCLVLMVVAFSRARVLNVMSLGDYTAKGLGVGVERQRLAALTLATMMTSACAGVAGQIGFLGLAAPHLARRLVGHDHRVLLPAAALSGAFLLVLADSLGRHLFSPVEIPAGVLVGILGGSYFLYLLAKTKG</sequence>
<feature type="transmembrane region" description="Helical" evidence="8">
    <location>
        <begin position="314"/>
        <end position="331"/>
    </location>
</feature>
<gene>
    <name evidence="9" type="primary">feuC</name>
    <name evidence="9" type="ORF">Pan181_52090</name>
</gene>
<evidence type="ECO:0000313" key="9">
    <source>
        <dbReference type="EMBL" id="QDU58968.1"/>
    </source>
</evidence>
<evidence type="ECO:0000256" key="1">
    <source>
        <dbReference type="ARBA" id="ARBA00004651"/>
    </source>
</evidence>
<dbReference type="Pfam" id="PF01032">
    <property type="entry name" value="FecCD"/>
    <property type="match status" value="1"/>
</dbReference>
<feature type="transmembrane region" description="Helical" evidence="8">
    <location>
        <begin position="153"/>
        <end position="173"/>
    </location>
</feature>
<dbReference type="GO" id="GO:0033214">
    <property type="term" value="P:siderophore-iron import into cell"/>
    <property type="evidence" value="ECO:0007669"/>
    <property type="project" value="TreeGrafter"/>
</dbReference>
<dbReference type="InterPro" id="IPR037294">
    <property type="entry name" value="ABC_BtuC-like"/>
</dbReference>
<evidence type="ECO:0000256" key="2">
    <source>
        <dbReference type="ARBA" id="ARBA00007935"/>
    </source>
</evidence>
<comment type="similarity">
    <text evidence="2">Belongs to the binding-protein-dependent transport system permease family. FecCD subfamily.</text>
</comment>
<feature type="transmembrane region" description="Helical" evidence="8">
    <location>
        <begin position="12"/>
        <end position="30"/>
    </location>
</feature>
<evidence type="ECO:0000256" key="4">
    <source>
        <dbReference type="ARBA" id="ARBA00022475"/>
    </source>
</evidence>
<keyword evidence="10" id="KW-1185">Reference proteome</keyword>
<dbReference type="PANTHER" id="PTHR30472">
    <property type="entry name" value="FERRIC ENTEROBACTIN TRANSPORT SYSTEM PERMEASE PROTEIN"/>
    <property type="match status" value="1"/>
</dbReference>
<accession>A0A518AW76</accession>
<keyword evidence="5 8" id="KW-0812">Transmembrane</keyword>
<feature type="transmembrane region" description="Helical" evidence="8">
    <location>
        <begin position="64"/>
        <end position="83"/>
    </location>
</feature>
<dbReference type="GO" id="GO:0022857">
    <property type="term" value="F:transmembrane transporter activity"/>
    <property type="evidence" value="ECO:0007669"/>
    <property type="project" value="InterPro"/>
</dbReference>
<dbReference type="FunFam" id="1.10.3470.10:FF:000001">
    <property type="entry name" value="Vitamin B12 ABC transporter permease BtuC"/>
    <property type="match status" value="1"/>
</dbReference>
<proteinExistence type="inferred from homology"/>
<comment type="subcellular location">
    <subcellularLocation>
        <location evidence="1">Cell membrane</location>
        <topology evidence="1">Multi-pass membrane protein</topology>
    </subcellularLocation>
</comment>
<dbReference type="Proteomes" id="UP000315750">
    <property type="component" value="Chromosome"/>
</dbReference>
<evidence type="ECO:0000313" key="10">
    <source>
        <dbReference type="Proteomes" id="UP000315750"/>
    </source>
</evidence>
<keyword evidence="6 8" id="KW-1133">Transmembrane helix</keyword>
<evidence type="ECO:0000256" key="3">
    <source>
        <dbReference type="ARBA" id="ARBA00022448"/>
    </source>
</evidence>
<dbReference type="Gene3D" id="1.10.3470.10">
    <property type="entry name" value="ABC transporter involved in vitamin B12 uptake, BtuC"/>
    <property type="match status" value="1"/>
</dbReference>
<feature type="transmembrane region" description="Helical" evidence="8">
    <location>
        <begin position="199"/>
        <end position="221"/>
    </location>
</feature>
<dbReference type="SUPFAM" id="SSF81345">
    <property type="entry name" value="ABC transporter involved in vitamin B12 uptake, BtuC"/>
    <property type="match status" value="1"/>
</dbReference>
<keyword evidence="7 8" id="KW-0472">Membrane</keyword>
<organism evidence="9 10">
    <name type="scientific">Aeoliella mucimassa</name>
    <dbReference type="NCBI Taxonomy" id="2527972"/>
    <lineage>
        <taxon>Bacteria</taxon>
        <taxon>Pseudomonadati</taxon>
        <taxon>Planctomycetota</taxon>
        <taxon>Planctomycetia</taxon>
        <taxon>Pirellulales</taxon>
        <taxon>Lacipirellulaceae</taxon>
        <taxon>Aeoliella</taxon>
    </lineage>
</organism>
<feature type="transmembrane region" description="Helical" evidence="8">
    <location>
        <begin position="121"/>
        <end position="141"/>
    </location>
</feature>
<keyword evidence="3" id="KW-0813">Transport</keyword>
<name>A0A518AW76_9BACT</name>
<feature type="transmembrane region" description="Helical" evidence="8">
    <location>
        <begin position="283"/>
        <end position="302"/>
    </location>
</feature>
<feature type="transmembrane region" description="Helical" evidence="8">
    <location>
        <begin position="95"/>
        <end position="115"/>
    </location>
</feature>
<evidence type="ECO:0000256" key="6">
    <source>
        <dbReference type="ARBA" id="ARBA00022989"/>
    </source>
</evidence>
<dbReference type="AlphaFoldDB" id="A0A518AW76"/>
<dbReference type="GO" id="GO:0005886">
    <property type="term" value="C:plasma membrane"/>
    <property type="evidence" value="ECO:0007669"/>
    <property type="project" value="UniProtKB-SubCell"/>
</dbReference>
<evidence type="ECO:0000256" key="8">
    <source>
        <dbReference type="SAM" id="Phobius"/>
    </source>
</evidence>